<dbReference type="SUPFAM" id="SSF52540">
    <property type="entry name" value="P-loop containing nucleoside triphosphate hydrolases"/>
    <property type="match status" value="1"/>
</dbReference>
<evidence type="ECO:0000256" key="1">
    <source>
        <dbReference type="ARBA" id="ARBA00022741"/>
    </source>
</evidence>
<evidence type="ECO:0000313" key="9">
    <source>
        <dbReference type="EMBL" id="CAH7690467.1"/>
    </source>
</evidence>
<feature type="compositionally biased region" description="Polar residues" evidence="7">
    <location>
        <begin position="254"/>
        <end position="275"/>
    </location>
</feature>
<dbReference type="GO" id="GO:0031267">
    <property type="term" value="F:small GTPase binding"/>
    <property type="evidence" value="ECO:0007669"/>
    <property type="project" value="InterPro"/>
</dbReference>
<keyword evidence="1" id="KW-0547">Nucleotide-binding</keyword>
<dbReference type="GO" id="GO:0051286">
    <property type="term" value="C:cell tip"/>
    <property type="evidence" value="ECO:0007669"/>
    <property type="project" value="TreeGrafter"/>
</dbReference>
<dbReference type="GO" id="GO:0051666">
    <property type="term" value="P:actin cortical patch localization"/>
    <property type="evidence" value="ECO:0007669"/>
    <property type="project" value="TreeGrafter"/>
</dbReference>
<dbReference type="GO" id="GO:0007015">
    <property type="term" value="P:actin filament organization"/>
    <property type="evidence" value="ECO:0007669"/>
    <property type="project" value="TreeGrafter"/>
</dbReference>
<dbReference type="InterPro" id="IPR027417">
    <property type="entry name" value="P-loop_NTPase"/>
</dbReference>
<feature type="region of interest" description="Disordered" evidence="7">
    <location>
        <begin position="254"/>
        <end position="284"/>
    </location>
</feature>
<dbReference type="InterPro" id="IPR016024">
    <property type="entry name" value="ARM-type_fold"/>
</dbReference>
<dbReference type="GO" id="GO:0005524">
    <property type="term" value="F:ATP binding"/>
    <property type="evidence" value="ECO:0007669"/>
    <property type="project" value="UniProtKB-KW"/>
</dbReference>
<evidence type="ECO:0000256" key="5">
    <source>
        <dbReference type="ARBA" id="ARBA00023203"/>
    </source>
</evidence>
<dbReference type="Pfam" id="PF00063">
    <property type="entry name" value="Myosin_head"/>
    <property type="match status" value="1"/>
</dbReference>
<dbReference type="InterPro" id="IPR036961">
    <property type="entry name" value="Kinesin_motor_dom_sf"/>
</dbReference>
<evidence type="ECO:0000256" key="6">
    <source>
        <dbReference type="PROSITE-ProRule" id="PRU00782"/>
    </source>
</evidence>
<dbReference type="PANTHER" id="PTHR13140">
    <property type="entry name" value="MYOSIN"/>
    <property type="match status" value="1"/>
</dbReference>
<evidence type="ECO:0000256" key="4">
    <source>
        <dbReference type="ARBA" id="ARBA00023175"/>
    </source>
</evidence>
<comment type="caution">
    <text evidence="9">The sequence shown here is derived from an EMBL/GenBank/DDBJ whole genome shotgun (WGS) entry which is preliminary data.</text>
</comment>
<dbReference type="InterPro" id="IPR011989">
    <property type="entry name" value="ARM-like"/>
</dbReference>
<dbReference type="GO" id="GO:0000146">
    <property type="term" value="F:microfilament motor activity"/>
    <property type="evidence" value="ECO:0007669"/>
    <property type="project" value="TreeGrafter"/>
</dbReference>
<dbReference type="SUPFAM" id="SSF48371">
    <property type="entry name" value="ARM repeat"/>
    <property type="match status" value="1"/>
</dbReference>
<feature type="compositionally biased region" description="Pro residues" evidence="7">
    <location>
        <begin position="415"/>
        <end position="430"/>
    </location>
</feature>
<dbReference type="Proteomes" id="UP001153365">
    <property type="component" value="Unassembled WGS sequence"/>
</dbReference>
<evidence type="ECO:0000313" key="10">
    <source>
        <dbReference type="Proteomes" id="UP001153365"/>
    </source>
</evidence>
<dbReference type="PANTHER" id="PTHR13140:SF837">
    <property type="entry name" value="MYOSIN-3-RELATED"/>
    <property type="match status" value="1"/>
</dbReference>
<comment type="caution">
    <text evidence="6">Lacks conserved residue(s) required for the propagation of feature annotation.</text>
</comment>
<dbReference type="GO" id="GO:0006897">
    <property type="term" value="P:endocytosis"/>
    <property type="evidence" value="ECO:0007669"/>
    <property type="project" value="TreeGrafter"/>
</dbReference>
<accession>A0AAV0BSL6</accession>
<evidence type="ECO:0000256" key="2">
    <source>
        <dbReference type="ARBA" id="ARBA00022840"/>
    </source>
</evidence>
<dbReference type="InterPro" id="IPR001609">
    <property type="entry name" value="Myosin_head_motor_dom-like"/>
</dbReference>
<dbReference type="GO" id="GO:0051015">
    <property type="term" value="F:actin filament binding"/>
    <property type="evidence" value="ECO:0007669"/>
    <property type="project" value="TreeGrafter"/>
</dbReference>
<name>A0AAV0BSL6_PHAPC</name>
<dbReference type="AlphaFoldDB" id="A0AAV0BSL6"/>
<dbReference type="GO" id="GO:0016459">
    <property type="term" value="C:myosin complex"/>
    <property type="evidence" value="ECO:0007669"/>
    <property type="project" value="UniProtKB-KW"/>
</dbReference>
<protein>
    <recommendedName>
        <fullName evidence="8">Myosin motor domain-containing protein</fullName>
    </recommendedName>
</protein>
<dbReference type="PROSITE" id="PS51456">
    <property type="entry name" value="MYOSIN_MOTOR"/>
    <property type="match status" value="1"/>
</dbReference>
<proteinExistence type="inferred from homology"/>
<dbReference type="Gene3D" id="3.40.850.10">
    <property type="entry name" value="Kinesin motor domain"/>
    <property type="match status" value="1"/>
</dbReference>
<comment type="similarity">
    <text evidence="6">Belongs to the TRAFAC class myosin-kinesin ATPase superfamily. Myosin family.</text>
</comment>
<feature type="compositionally biased region" description="Low complexity" evidence="7">
    <location>
        <begin position="431"/>
        <end position="448"/>
    </location>
</feature>
<organism evidence="9 10">
    <name type="scientific">Phakopsora pachyrhizi</name>
    <name type="common">Asian soybean rust disease fungus</name>
    <dbReference type="NCBI Taxonomy" id="170000"/>
    <lineage>
        <taxon>Eukaryota</taxon>
        <taxon>Fungi</taxon>
        <taxon>Dikarya</taxon>
        <taxon>Basidiomycota</taxon>
        <taxon>Pucciniomycotina</taxon>
        <taxon>Pucciniomycetes</taxon>
        <taxon>Pucciniales</taxon>
        <taxon>Phakopsoraceae</taxon>
        <taxon>Phakopsora</taxon>
    </lineage>
</organism>
<sequence length="484" mass="54806">MTDKNKDALGKDLLELIQYSSNAFITGQLFTNWVDPNSKKRPPSQGDKIKVSANALVEKLMRSQPLYIRTIKPNQSKSPLEYDTAAILHQIKYLGLQENVRIRRAGFAYRNTFEQVVQRFYLLSPATSNNKNTSNEFLKESPAWWVMYLKSHNFRELLATNLKRLRVALRTQTPFWTQEFIGFGGYLALLKRLKELLEIEWSLLYSEKKPGDLSSRQVIIELILGIFELNYNPRVISQIDWKALIDLNKANTKSFSNPQENSPAPLLSSSTNLSQPKRVAGSYDNGGKDGLLNLRLIRHEFFKKLLVGPPDLKKEQMVEFAVKTRRNRIFKSLVNKLIGVLMDYFWVFCHSENKFLVLSDIDKEKFEAPKVPSGMTGGVEYEAMSYCKPKPQSWTLPGAVPQVTGTPGLRSTPGVPAPPPPPPPPPPPAPAASSRPLFNSSASSASRPMLPPPPARAPKRKVKLAYQKAMLLKLYKKVRLEKHF</sequence>
<reference evidence="9" key="1">
    <citation type="submission" date="2022-06" db="EMBL/GenBank/DDBJ databases">
        <authorList>
            <consortium name="SYNGENTA / RWTH Aachen University"/>
        </authorList>
    </citation>
    <scope>NUCLEOTIDE SEQUENCE</scope>
</reference>
<feature type="region of interest" description="Actin-binding" evidence="6">
    <location>
        <begin position="53"/>
        <end position="75"/>
    </location>
</feature>
<evidence type="ECO:0000259" key="8">
    <source>
        <dbReference type="PROSITE" id="PS51456"/>
    </source>
</evidence>
<dbReference type="GO" id="GO:0030479">
    <property type="term" value="C:actin cortical patch"/>
    <property type="evidence" value="ECO:0007669"/>
    <property type="project" value="TreeGrafter"/>
</dbReference>
<evidence type="ECO:0000256" key="3">
    <source>
        <dbReference type="ARBA" id="ARBA00023123"/>
    </source>
</evidence>
<keyword evidence="10" id="KW-1185">Reference proteome</keyword>
<keyword evidence="2" id="KW-0067">ATP-binding</keyword>
<keyword evidence="5 6" id="KW-0009">Actin-binding</keyword>
<dbReference type="Gene3D" id="1.25.10.10">
    <property type="entry name" value="Leucine-rich Repeat Variant"/>
    <property type="match status" value="1"/>
</dbReference>
<keyword evidence="4" id="KW-0505">Motor protein</keyword>
<dbReference type="EMBL" id="CALTRL010006299">
    <property type="protein sequence ID" value="CAH7690467.1"/>
    <property type="molecule type" value="Genomic_DNA"/>
</dbReference>
<keyword evidence="3 6" id="KW-0518">Myosin</keyword>
<feature type="domain" description="Myosin motor" evidence="8">
    <location>
        <begin position="1"/>
        <end position="170"/>
    </location>
</feature>
<evidence type="ECO:0000256" key="7">
    <source>
        <dbReference type="SAM" id="MobiDB-lite"/>
    </source>
</evidence>
<gene>
    <name evidence="9" type="ORF">PPACK8108_LOCUS25821</name>
</gene>
<dbReference type="GO" id="GO:0005886">
    <property type="term" value="C:plasma membrane"/>
    <property type="evidence" value="ECO:0007669"/>
    <property type="project" value="TreeGrafter"/>
</dbReference>
<feature type="region of interest" description="Disordered" evidence="7">
    <location>
        <begin position="397"/>
        <end position="461"/>
    </location>
</feature>